<accession>A0A072UNV8</accession>
<reference evidence="2" key="3">
    <citation type="submission" date="2015-04" db="UniProtKB">
        <authorList>
            <consortium name="EnsemblPlants"/>
        </authorList>
    </citation>
    <scope>IDENTIFICATION</scope>
    <source>
        <strain evidence="2">cv. Jemalong A17</strain>
    </source>
</reference>
<protein>
    <submittedName>
        <fullName evidence="1 2">Uncharacterized protein</fullName>
    </submittedName>
</protein>
<dbReference type="HOGENOM" id="CLU_2907472_0_0_1"/>
<organism evidence="1 3">
    <name type="scientific">Medicago truncatula</name>
    <name type="common">Barrel medic</name>
    <name type="synonym">Medicago tribuloides</name>
    <dbReference type="NCBI Taxonomy" id="3880"/>
    <lineage>
        <taxon>Eukaryota</taxon>
        <taxon>Viridiplantae</taxon>
        <taxon>Streptophyta</taxon>
        <taxon>Embryophyta</taxon>
        <taxon>Tracheophyta</taxon>
        <taxon>Spermatophyta</taxon>
        <taxon>Magnoliopsida</taxon>
        <taxon>eudicotyledons</taxon>
        <taxon>Gunneridae</taxon>
        <taxon>Pentapetalae</taxon>
        <taxon>rosids</taxon>
        <taxon>fabids</taxon>
        <taxon>Fabales</taxon>
        <taxon>Fabaceae</taxon>
        <taxon>Papilionoideae</taxon>
        <taxon>50 kb inversion clade</taxon>
        <taxon>NPAAA clade</taxon>
        <taxon>Hologalegina</taxon>
        <taxon>IRL clade</taxon>
        <taxon>Trifolieae</taxon>
        <taxon>Medicago</taxon>
    </lineage>
</organism>
<evidence type="ECO:0000313" key="1">
    <source>
        <dbReference type="EMBL" id="KEH30723.1"/>
    </source>
</evidence>
<gene>
    <name evidence="1" type="ordered locus">MTR_4g079585</name>
</gene>
<proteinExistence type="predicted"/>
<dbReference type="Proteomes" id="UP000002051">
    <property type="component" value="Chromosome 4"/>
</dbReference>
<sequence>MFEATYFERRRELQCKISDFGLAKDEPECKNTSHNYNSMLHRFGAKFWNQTANNSPTHVWSK</sequence>
<evidence type="ECO:0000313" key="3">
    <source>
        <dbReference type="Proteomes" id="UP000002051"/>
    </source>
</evidence>
<reference evidence="1 3" key="1">
    <citation type="journal article" date="2011" name="Nature">
        <title>The Medicago genome provides insight into the evolution of rhizobial symbioses.</title>
        <authorList>
            <person name="Young N.D."/>
            <person name="Debelle F."/>
            <person name="Oldroyd G.E."/>
            <person name="Geurts R."/>
            <person name="Cannon S.B."/>
            <person name="Udvardi M.K."/>
            <person name="Benedito V.A."/>
            <person name="Mayer K.F."/>
            <person name="Gouzy J."/>
            <person name="Schoof H."/>
            <person name="Van de Peer Y."/>
            <person name="Proost S."/>
            <person name="Cook D.R."/>
            <person name="Meyers B.C."/>
            <person name="Spannagl M."/>
            <person name="Cheung F."/>
            <person name="De Mita S."/>
            <person name="Krishnakumar V."/>
            <person name="Gundlach H."/>
            <person name="Zhou S."/>
            <person name="Mudge J."/>
            <person name="Bharti A.K."/>
            <person name="Murray J.D."/>
            <person name="Naoumkina M.A."/>
            <person name="Rosen B."/>
            <person name="Silverstein K.A."/>
            <person name="Tang H."/>
            <person name="Rombauts S."/>
            <person name="Zhao P.X."/>
            <person name="Zhou P."/>
            <person name="Barbe V."/>
            <person name="Bardou P."/>
            <person name="Bechner M."/>
            <person name="Bellec A."/>
            <person name="Berger A."/>
            <person name="Berges H."/>
            <person name="Bidwell S."/>
            <person name="Bisseling T."/>
            <person name="Choisne N."/>
            <person name="Couloux A."/>
            <person name="Denny R."/>
            <person name="Deshpande S."/>
            <person name="Dai X."/>
            <person name="Doyle J.J."/>
            <person name="Dudez A.M."/>
            <person name="Farmer A.D."/>
            <person name="Fouteau S."/>
            <person name="Franken C."/>
            <person name="Gibelin C."/>
            <person name="Gish J."/>
            <person name="Goldstein S."/>
            <person name="Gonzalez A.J."/>
            <person name="Green P.J."/>
            <person name="Hallab A."/>
            <person name="Hartog M."/>
            <person name="Hua A."/>
            <person name="Humphray S.J."/>
            <person name="Jeong D.H."/>
            <person name="Jing Y."/>
            <person name="Jocker A."/>
            <person name="Kenton S.M."/>
            <person name="Kim D.J."/>
            <person name="Klee K."/>
            <person name="Lai H."/>
            <person name="Lang C."/>
            <person name="Lin S."/>
            <person name="Macmil S.L."/>
            <person name="Magdelenat G."/>
            <person name="Matthews L."/>
            <person name="McCorrison J."/>
            <person name="Monaghan E.L."/>
            <person name="Mun J.H."/>
            <person name="Najar F.Z."/>
            <person name="Nicholson C."/>
            <person name="Noirot C."/>
            <person name="O'Bleness M."/>
            <person name="Paule C.R."/>
            <person name="Poulain J."/>
            <person name="Prion F."/>
            <person name="Qin B."/>
            <person name="Qu C."/>
            <person name="Retzel E.F."/>
            <person name="Riddle C."/>
            <person name="Sallet E."/>
            <person name="Samain S."/>
            <person name="Samson N."/>
            <person name="Sanders I."/>
            <person name="Saurat O."/>
            <person name="Scarpelli C."/>
            <person name="Schiex T."/>
            <person name="Segurens B."/>
            <person name="Severin A.J."/>
            <person name="Sherrier D.J."/>
            <person name="Shi R."/>
            <person name="Sims S."/>
            <person name="Singer S.R."/>
            <person name="Sinharoy S."/>
            <person name="Sterck L."/>
            <person name="Viollet A."/>
            <person name="Wang B.B."/>
            <person name="Wang K."/>
            <person name="Wang M."/>
            <person name="Wang X."/>
            <person name="Warfsmann J."/>
            <person name="Weissenbach J."/>
            <person name="White D.D."/>
            <person name="White J.D."/>
            <person name="Wiley G.B."/>
            <person name="Wincker P."/>
            <person name="Xing Y."/>
            <person name="Yang L."/>
            <person name="Yao Z."/>
            <person name="Ying F."/>
            <person name="Zhai J."/>
            <person name="Zhou L."/>
            <person name="Zuber A."/>
            <person name="Denarie J."/>
            <person name="Dixon R.A."/>
            <person name="May G.D."/>
            <person name="Schwartz D.C."/>
            <person name="Rogers J."/>
            <person name="Quetier F."/>
            <person name="Town C.D."/>
            <person name="Roe B.A."/>
        </authorList>
    </citation>
    <scope>NUCLEOTIDE SEQUENCE [LARGE SCALE GENOMIC DNA]</scope>
    <source>
        <strain evidence="1">A17</strain>
        <strain evidence="2 3">cv. Jemalong A17</strain>
    </source>
</reference>
<dbReference type="EMBL" id="CM001220">
    <property type="protein sequence ID" value="KEH30723.1"/>
    <property type="molecule type" value="Genomic_DNA"/>
</dbReference>
<evidence type="ECO:0000313" key="2">
    <source>
        <dbReference type="EnsemblPlants" id="KEH30723"/>
    </source>
</evidence>
<dbReference type="EnsemblPlants" id="KEH30723">
    <property type="protein sequence ID" value="KEH30723"/>
    <property type="gene ID" value="MTR_4g079585"/>
</dbReference>
<name>A0A072UNV8_MEDTR</name>
<reference evidence="1 3" key="2">
    <citation type="journal article" date="2014" name="BMC Genomics">
        <title>An improved genome release (version Mt4.0) for the model legume Medicago truncatula.</title>
        <authorList>
            <person name="Tang H."/>
            <person name="Krishnakumar V."/>
            <person name="Bidwell S."/>
            <person name="Rosen B."/>
            <person name="Chan A."/>
            <person name="Zhou S."/>
            <person name="Gentzbittel L."/>
            <person name="Childs K.L."/>
            <person name="Yandell M."/>
            <person name="Gundlach H."/>
            <person name="Mayer K.F."/>
            <person name="Schwartz D.C."/>
            <person name="Town C.D."/>
        </authorList>
    </citation>
    <scope>GENOME REANNOTATION</scope>
    <source>
        <strain evidence="1">A17</strain>
        <strain evidence="2 3">cv. Jemalong A17</strain>
    </source>
</reference>
<keyword evidence="3" id="KW-1185">Reference proteome</keyword>
<dbReference type="AlphaFoldDB" id="A0A072UNV8"/>